<dbReference type="EMBL" id="CAJNOB010000067">
    <property type="protein sequence ID" value="CAF0704531.1"/>
    <property type="molecule type" value="Genomic_DNA"/>
</dbReference>
<proteinExistence type="predicted"/>
<evidence type="ECO:0000313" key="2">
    <source>
        <dbReference type="Proteomes" id="UP000663859"/>
    </source>
</evidence>
<dbReference type="Proteomes" id="UP000663859">
    <property type="component" value="Unassembled WGS sequence"/>
</dbReference>
<comment type="caution">
    <text evidence="1">The sequence shown here is derived from an EMBL/GenBank/DDBJ whole genome shotgun (WGS) entry which is preliminary data.</text>
</comment>
<keyword evidence="2" id="KW-1185">Reference proteome</keyword>
<organism evidence="1 2">
    <name type="scientific">Candidatus Methylacidithermus pantelleriae</name>
    <dbReference type="NCBI Taxonomy" id="2744239"/>
    <lineage>
        <taxon>Bacteria</taxon>
        <taxon>Pseudomonadati</taxon>
        <taxon>Verrucomicrobiota</taxon>
        <taxon>Methylacidiphilae</taxon>
        <taxon>Methylacidiphilales</taxon>
        <taxon>Methylacidiphilaceae</taxon>
        <taxon>Candidatus Methylacidithermus</taxon>
    </lineage>
</organism>
<protein>
    <submittedName>
        <fullName evidence="1">Uncharacterized protein</fullName>
    </submittedName>
</protein>
<reference evidence="1" key="1">
    <citation type="submission" date="2021-02" db="EMBL/GenBank/DDBJ databases">
        <authorList>
            <person name="Cremers G."/>
            <person name="Picone N."/>
        </authorList>
    </citation>
    <scope>NUCLEOTIDE SEQUENCE</scope>
    <source>
        <strain evidence="1">PQ17</strain>
    </source>
</reference>
<dbReference type="AlphaFoldDB" id="A0A8J2BWD7"/>
<evidence type="ECO:0000313" key="1">
    <source>
        <dbReference type="EMBL" id="CAF0704531.1"/>
    </source>
</evidence>
<name>A0A8J2BWD7_9BACT</name>
<accession>A0A8J2BWD7</accession>
<sequence length="94" mass="10134">MEDVAGGAFACSPRIVGGRNGNRAYGAGAAFGRGPQGARVGKRRVQTDRLGKVVRIGRIRFHLHGKKKKEAKGIFPIACKGMAWGLCRIEESRL</sequence>
<gene>
    <name evidence="1" type="ORF">MPNT_70060</name>
</gene>